<evidence type="ECO:0000313" key="2">
    <source>
        <dbReference type="EMBL" id="MBZ9779027.1"/>
    </source>
</evidence>
<keyword evidence="3" id="KW-1185">Reference proteome</keyword>
<protein>
    <submittedName>
        <fullName evidence="2">Gliding motility lipoprotein GldB</fullName>
    </submittedName>
</protein>
<dbReference type="NCBIfam" id="TIGR03514">
    <property type="entry name" value="GldB_lipo"/>
    <property type="match status" value="1"/>
</dbReference>
<dbReference type="EMBL" id="JAIQZE010000008">
    <property type="protein sequence ID" value="MBZ9779027.1"/>
    <property type="molecule type" value="Genomic_DNA"/>
</dbReference>
<keyword evidence="2" id="KW-0449">Lipoprotein</keyword>
<reference evidence="3" key="1">
    <citation type="submission" date="2023-07" db="EMBL/GenBank/DDBJ databases">
        <title>Novel species isolated from saline lakes on Tibetan Plateau.</title>
        <authorList>
            <person name="Lu H."/>
        </authorList>
    </citation>
    <scope>NUCLEOTIDE SEQUENCE [LARGE SCALE GENOMIC DNA]</scope>
    <source>
        <strain evidence="3">CAK8W</strain>
    </source>
</reference>
<sequence length="326" mass="38643">MKNIKSGNMRIRLILLSLFFVLSACDENSKLNPKAEALTIDTEVRRFDIAFAETTPDNLSALKSKYPTLFPDQVPDSLWVIKMQSDLQKEINSEVQKEFPDFNEETERIEHFFKYAKFYFPDYKIPTVYTLAEEVNYRRKLVLTEDALLISLDNYLGSQHKFYEGLAKYIALQQDKEFLISDIAEAFIKQKLNSKRSRTFLSDMINHGKILYLKDLLMPFESDHAKIYYSEEQLKWAKENETEIWSFFVERNLIYSTDKRLEDRFINLAPYSKFYLELDNESSPRIGQYIGWQIVRAYMNKYPNTNIKELLELESDVIFKKSKYKP</sequence>
<organism evidence="2 3">
    <name type="scientific">Psychroflexus longus</name>
    <dbReference type="NCBI Taxonomy" id="2873596"/>
    <lineage>
        <taxon>Bacteria</taxon>
        <taxon>Pseudomonadati</taxon>
        <taxon>Bacteroidota</taxon>
        <taxon>Flavobacteriia</taxon>
        <taxon>Flavobacteriales</taxon>
        <taxon>Flavobacteriaceae</taxon>
        <taxon>Psychroflexus</taxon>
    </lineage>
</organism>
<dbReference type="Pfam" id="PF25594">
    <property type="entry name" value="GldB_lipo"/>
    <property type="match status" value="1"/>
</dbReference>
<dbReference type="RefSeq" id="WP_224461373.1">
    <property type="nucleotide sequence ID" value="NZ_JAIQZE010000008.1"/>
</dbReference>
<evidence type="ECO:0000256" key="1">
    <source>
        <dbReference type="SAM" id="SignalP"/>
    </source>
</evidence>
<proteinExistence type="predicted"/>
<accession>A0ABS7XM32</accession>
<feature type="chain" id="PRO_5046112034" evidence="1">
    <location>
        <begin position="25"/>
        <end position="326"/>
    </location>
</feature>
<dbReference type="InterPro" id="IPR019853">
    <property type="entry name" value="GldB-like"/>
</dbReference>
<keyword evidence="1" id="KW-0732">Signal</keyword>
<name>A0ABS7XM32_9FLAO</name>
<comment type="caution">
    <text evidence="2">The sequence shown here is derived from an EMBL/GenBank/DDBJ whole genome shotgun (WGS) entry which is preliminary data.</text>
</comment>
<dbReference type="PROSITE" id="PS51257">
    <property type="entry name" value="PROKAR_LIPOPROTEIN"/>
    <property type="match status" value="1"/>
</dbReference>
<feature type="signal peptide" evidence="1">
    <location>
        <begin position="1"/>
        <end position="24"/>
    </location>
</feature>
<gene>
    <name evidence="2" type="primary">gldB</name>
    <name evidence="2" type="ORF">LB452_08840</name>
</gene>
<dbReference type="Proteomes" id="UP001199314">
    <property type="component" value="Unassembled WGS sequence"/>
</dbReference>
<evidence type="ECO:0000313" key="3">
    <source>
        <dbReference type="Proteomes" id="UP001199314"/>
    </source>
</evidence>